<dbReference type="GeneID" id="73043278"/>
<feature type="transmembrane region" description="Helical" evidence="1">
    <location>
        <begin position="44"/>
        <end position="66"/>
    </location>
</feature>
<reference evidence="2 3" key="1">
    <citation type="journal article" date="2019" name="Int. J. Syst. Evol. Microbiol.">
        <title>The Global Catalogue of Microorganisms (GCM) 10K type strain sequencing project: providing services to taxonomists for standard genome sequencing and annotation.</title>
        <authorList>
            <consortium name="The Broad Institute Genomics Platform"/>
            <consortium name="The Broad Institute Genome Sequencing Center for Infectious Disease"/>
            <person name="Wu L."/>
            <person name="Ma J."/>
        </authorList>
    </citation>
    <scope>NUCLEOTIDE SEQUENCE [LARGE SCALE GENOMIC DNA]</scope>
    <source>
        <strain evidence="2 3">XZYJ18</strain>
    </source>
</reference>
<dbReference type="Proteomes" id="UP001595945">
    <property type="component" value="Unassembled WGS sequence"/>
</dbReference>
<keyword evidence="3" id="KW-1185">Reference proteome</keyword>
<evidence type="ECO:0000313" key="3">
    <source>
        <dbReference type="Proteomes" id="UP001595945"/>
    </source>
</evidence>
<dbReference type="RefSeq" id="WP_254268381.1">
    <property type="nucleotide sequence ID" value="NZ_CP100400.1"/>
</dbReference>
<sequence>MPSETIVLLRSIRRWLLVGVFLLGVGVLTLAHTGYILTNTEILYWQRLVFSIAGVLGGVVAGVAGVKLLGKRPTSAPDEQATE</sequence>
<organism evidence="2 3">
    <name type="scientific">Halorussus aquaticus</name>
    <dbReference type="NCBI Taxonomy" id="2953748"/>
    <lineage>
        <taxon>Archaea</taxon>
        <taxon>Methanobacteriati</taxon>
        <taxon>Methanobacteriota</taxon>
        <taxon>Stenosarchaea group</taxon>
        <taxon>Halobacteria</taxon>
        <taxon>Halobacteriales</taxon>
        <taxon>Haladaptataceae</taxon>
        <taxon>Halorussus</taxon>
    </lineage>
</organism>
<keyword evidence="1" id="KW-0472">Membrane</keyword>
<dbReference type="AlphaFoldDB" id="A0ABD5Q705"/>
<feature type="transmembrane region" description="Helical" evidence="1">
    <location>
        <begin position="15"/>
        <end position="38"/>
    </location>
</feature>
<dbReference type="EMBL" id="JBHSHT010000002">
    <property type="protein sequence ID" value="MFC4825996.1"/>
    <property type="molecule type" value="Genomic_DNA"/>
</dbReference>
<keyword evidence="1" id="KW-1133">Transmembrane helix</keyword>
<protein>
    <recommendedName>
        <fullName evidence="4">DUF1049 domain-containing protein</fullName>
    </recommendedName>
</protein>
<evidence type="ECO:0000313" key="2">
    <source>
        <dbReference type="EMBL" id="MFC4825996.1"/>
    </source>
</evidence>
<accession>A0ABD5Q705</accession>
<keyword evidence="1" id="KW-0812">Transmembrane</keyword>
<comment type="caution">
    <text evidence="2">The sequence shown here is derived from an EMBL/GenBank/DDBJ whole genome shotgun (WGS) entry which is preliminary data.</text>
</comment>
<proteinExistence type="predicted"/>
<gene>
    <name evidence="2" type="ORF">ACFO9K_17195</name>
</gene>
<name>A0ABD5Q705_9EURY</name>
<evidence type="ECO:0000256" key="1">
    <source>
        <dbReference type="SAM" id="Phobius"/>
    </source>
</evidence>
<evidence type="ECO:0008006" key="4">
    <source>
        <dbReference type="Google" id="ProtNLM"/>
    </source>
</evidence>